<reference evidence="2" key="1">
    <citation type="submission" date="2023-03" db="EMBL/GenBank/DDBJ databases">
        <authorList>
            <person name="Shen W."/>
            <person name="Cai J."/>
        </authorList>
    </citation>
    <scope>NUCLEOTIDE SEQUENCE</scope>
    <source>
        <strain evidence="2">P33-2</strain>
    </source>
</reference>
<feature type="coiled-coil region" evidence="1">
    <location>
        <begin position="92"/>
        <end position="120"/>
    </location>
</feature>
<dbReference type="RefSeq" id="WP_311865753.1">
    <property type="nucleotide sequence ID" value="NZ_JARPWH010000152.1"/>
</dbReference>
<evidence type="ECO:0000313" key="2">
    <source>
        <dbReference type="EMBL" id="MDT2404934.1"/>
    </source>
</evidence>
<dbReference type="AlphaFoldDB" id="A0AAW8S2K9"/>
<sequence>MSYPVIYPNVKRYLAKWAGFMEYRNELNEYEKRMAKIFFKALSATSKEDIILLSEKYLDSDHKTQYSPEHDGYMARLPITDQILSEKKNIELKEYRTRRNKAEYRLQKELNKQVDEYEEEKRKILPKYVLCMGRLFFKRYELSVTRKVKEEIIFTQNISEAKIFTDETNEGEELAIGFGLTKEEPNFIGFK</sequence>
<evidence type="ECO:0000256" key="1">
    <source>
        <dbReference type="SAM" id="Coils"/>
    </source>
</evidence>
<dbReference type="Proteomes" id="UP001260773">
    <property type="component" value="Unassembled WGS sequence"/>
</dbReference>
<evidence type="ECO:0000313" key="3">
    <source>
        <dbReference type="Proteomes" id="UP001260773"/>
    </source>
</evidence>
<accession>A0AAW8S2K9</accession>
<dbReference type="EMBL" id="JARPWH010000152">
    <property type="protein sequence ID" value="MDT2404934.1"/>
    <property type="molecule type" value="Genomic_DNA"/>
</dbReference>
<organism evidence="2 3">
    <name type="scientific">Enterococcus avium</name>
    <name type="common">Streptococcus avium</name>
    <dbReference type="NCBI Taxonomy" id="33945"/>
    <lineage>
        <taxon>Bacteria</taxon>
        <taxon>Bacillati</taxon>
        <taxon>Bacillota</taxon>
        <taxon>Bacilli</taxon>
        <taxon>Lactobacillales</taxon>
        <taxon>Enterococcaceae</taxon>
        <taxon>Enterococcus</taxon>
    </lineage>
</organism>
<gene>
    <name evidence="2" type="ORF">P7D43_21425</name>
</gene>
<proteinExistence type="predicted"/>
<keyword evidence="1" id="KW-0175">Coiled coil</keyword>
<name>A0AAW8S2K9_ENTAV</name>
<protein>
    <submittedName>
        <fullName evidence="2">Uncharacterized protein</fullName>
    </submittedName>
</protein>
<comment type="caution">
    <text evidence="2">The sequence shown here is derived from an EMBL/GenBank/DDBJ whole genome shotgun (WGS) entry which is preliminary data.</text>
</comment>